<name>A0A3G1B544_9ARCH</name>
<protein>
    <recommendedName>
        <fullName evidence="1">ArnR1-like winged helix-turn-helix domain-containing protein</fullName>
    </recommendedName>
</protein>
<dbReference type="Pfam" id="PF14947">
    <property type="entry name" value="HTH_45"/>
    <property type="match status" value="1"/>
</dbReference>
<feature type="domain" description="ArnR1-like winged helix-turn-helix" evidence="1">
    <location>
        <begin position="10"/>
        <end position="88"/>
    </location>
</feature>
<evidence type="ECO:0000313" key="3">
    <source>
        <dbReference type="Proteomes" id="UP000266745"/>
    </source>
</evidence>
<dbReference type="KEGG" id="tah:SU86_008135"/>
<gene>
    <name evidence="2" type="ORF">SU86_008135</name>
</gene>
<sequence>MSIRRSKRDKRHKLEMYYDILRSISNEASNDEEVKPTRVQFQSNMAYDKLTQYLTELESKQMLQKTPSLSLTQRGHEFLKNYGVVKELVQKLGLDKI</sequence>
<dbReference type="InterPro" id="IPR038723">
    <property type="entry name" value="ArnR1-like_HTH"/>
</dbReference>
<organism evidence="2 3">
    <name type="scientific">Candidatus Nitrosotenuis cloacae</name>
    <dbReference type="NCBI Taxonomy" id="1603555"/>
    <lineage>
        <taxon>Archaea</taxon>
        <taxon>Nitrososphaerota</taxon>
        <taxon>Candidatus Nitrosotenuis</taxon>
    </lineage>
</organism>
<dbReference type="InterPro" id="IPR036388">
    <property type="entry name" value="WH-like_DNA-bd_sf"/>
</dbReference>
<proteinExistence type="predicted"/>
<reference evidence="2 3" key="1">
    <citation type="journal article" date="2016" name="Sci. Rep.">
        <title>A novel ammonia-oxidizing archaeon from wastewater treatment plant: Its enrichment, physiological and genomic characteristics.</title>
        <authorList>
            <person name="Li Y."/>
            <person name="Ding K."/>
            <person name="Wen X."/>
            <person name="Zhang B."/>
            <person name="Shen B."/>
            <person name="Yang Y."/>
        </authorList>
    </citation>
    <scope>NUCLEOTIDE SEQUENCE [LARGE SCALE GENOMIC DNA]</scope>
    <source>
        <strain evidence="2 3">SAT1</strain>
    </source>
</reference>
<dbReference type="Proteomes" id="UP000266745">
    <property type="component" value="Chromosome"/>
</dbReference>
<dbReference type="GeneID" id="99820293"/>
<accession>A0A3G1B544</accession>
<dbReference type="Gene3D" id="1.10.10.10">
    <property type="entry name" value="Winged helix-like DNA-binding domain superfamily/Winged helix DNA-binding domain"/>
    <property type="match status" value="1"/>
</dbReference>
<evidence type="ECO:0000313" key="2">
    <source>
        <dbReference type="EMBL" id="AJZ76728.1"/>
    </source>
</evidence>
<keyword evidence="3" id="KW-1185">Reference proteome</keyword>
<dbReference type="EMBL" id="CP011097">
    <property type="protein sequence ID" value="AJZ76728.1"/>
    <property type="molecule type" value="Genomic_DNA"/>
</dbReference>
<dbReference type="AlphaFoldDB" id="A0A3G1B544"/>
<dbReference type="RefSeq" id="WP_048189048.1">
    <property type="nucleotide sequence ID" value="NZ_CP011097.1"/>
</dbReference>
<evidence type="ECO:0000259" key="1">
    <source>
        <dbReference type="Pfam" id="PF14947"/>
    </source>
</evidence>